<evidence type="ECO:0000313" key="1">
    <source>
        <dbReference type="EMBL" id="RGT84168.1"/>
    </source>
</evidence>
<name>A0A412Q757_9FIRM</name>
<comment type="caution">
    <text evidence="1">The sequence shown here is derived from an EMBL/GenBank/DDBJ whole genome shotgun (WGS) entry which is preliminary data.</text>
</comment>
<proteinExistence type="predicted"/>
<protein>
    <submittedName>
        <fullName evidence="1">Uncharacterized protein</fullName>
    </submittedName>
</protein>
<sequence>MDVSGEKTCVRCVKEYTKVCGLKYQDGNYDLVKLQDKEYQDKLQVQIDYCTELNGNEDGKAK</sequence>
<dbReference type="EMBL" id="QRXG01000002">
    <property type="protein sequence ID" value="RGT84168.1"/>
    <property type="molecule type" value="Genomic_DNA"/>
</dbReference>
<gene>
    <name evidence="1" type="ORF">DWX06_02145</name>
</gene>
<evidence type="ECO:0000313" key="2">
    <source>
        <dbReference type="Proteomes" id="UP000284296"/>
    </source>
</evidence>
<accession>A0A412Q757</accession>
<organism evidence="1 2">
    <name type="scientific">Agathobacter rectalis</name>
    <dbReference type="NCBI Taxonomy" id="39491"/>
    <lineage>
        <taxon>Bacteria</taxon>
        <taxon>Bacillati</taxon>
        <taxon>Bacillota</taxon>
        <taxon>Clostridia</taxon>
        <taxon>Lachnospirales</taxon>
        <taxon>Lachnospiraceae</taxon>
        <taxon>Agathobacter</taxon>
    </lineage>
</organism>
<dbReference type="Proteomes" id="UP000284296">
    <property type="component" value="Unassembled WGS sequence"/>
</dbReference>
<reference evidence="1 2" key="1">
    <citation type="submission" date="2018-08" db="EMBL/GenBank/DDBJ databases">
        <title>A genome reference for cultivated species of the human gut microbiota.</title>
        <authorList>
            <person name="Zou Y."/>
            <person name="Xue W."/>
            <person name="Luo G."/>
        </authorList>
    </citation>
    <scope>NUCLEOTIDE SEQUENCE [LARGE SCALE GENOMIC DNA]</scope>
    <source>
        <strain evidence="1 2">AF18-16LB</strain>
    </source>
</reference>
<dbReference type="AlphaFoldDB" id="A0A412Q757"/>